<protein>
    <submittedName>
        <fullName evidence="1">Uncharacterized protein</fullName>
    </submittedName>
</protein>
<evidence type="ECO:0000313" key="2">
    <source>
        <dbReference type="Proteomes" id="UP000013521"/>
    </source>
</evidence>
<dbReference type="EMBL" id="KB915661">
    <property type="protein sequence ID" value="EOD53080.1"/>
    <property type="molecule type" value="Genomic_DNA"/>
</dbReference>
<proteinExistence type="predicted"/>
<dbReference type="KEGG" id="npa:UCRNP2_117"/>
<reference evidence="2" key="1">
    <citation type="journal article" date="2013" name="Genome Announc.">
        <title>Draft genome sequence of Neofusicoccum parvum isolate UCR-NP2, a fungal vascular pathogen associated with grapevine cankers.</title>
        <authorList>
            <person name="Blanco-Ulate B."/>
            <person name="Rolshausen P."/>
            <person name="Cantu D."/>
        </authorList>
    </citation>
    <scope>NUCLEOTIDE SEQUENCE [LARGE SCALE GENOMIC DNA]</scope>
    <source>
        <strain evidence="2">UCR-NP2</strain>
    </source>
</reference>
<accession>R1GN25</accession>
<dbReference type="OrthoDB" id="610608at2759"/>
<dbReference type="HOGENOM" id="CLU_1299526_0_0_1"/>
<name>R1GN25_BOTPV</name>
<sequence length="212" mass="23957">MSHDKLEVSNQWIQGWVGGIVTQSLLYKWFPDRYKAVLPGLFGMAVLPNWTEPTKTQLPNALHFRRGIQNTRMRVMGGSGVIMVPQRGDAAGTASIEVLTVEDRDGPGEAWDVFVQKVADAWMKYGYRPQGGRRQLVPKPHWAKEWHGLRLGGRPAAEFLRDEAYCKQISEFKQVLAGIGEEHGWTLDDLKASFSNNMWDDMLWPKGSKSTS</sequence>
<organism evidence="1 2">
    <name type="scientific">Botryosphaeria parva (strain UCR-NP2)</name>
    <name type="common">Grapevine canker fungus</name>
    <name type="synonym">Neofusicoccum parvum</name>
    <dbReference type="NCBI Taxonomy" id="1287680"/>
    <lineage>
        <taxon>Eukaryota</taxon>
        <taxon>Fungi</taxon>
        <taxon>Dikarya</taxon>
        <taxon>Ascomycota</taxon>
        <taxon>Pezizomycotina</taxon>
        <taxon>Dothideomycetes</taxon>
        <taxon>Dothideomycetes incertae sedis</taxon>
        <taxon>Botryosphaeriales</taxon>
        <taxon>Botryosphaeriaceae</taxon>
        <taxon>Neofusicoccum</taxon>
    </lineage>
</organism>
<evidence type="ECO:0000313" key="1">
    <source>
        <dbReference type="EMBL" id="EOD53080.1"/>
    </source>
</evidence>
<dbReference type="Proteomes" id="UP000013521">
    <property type="component" value="Unassembled WGS sequence"/>
</dbReference>
<gene>
    <name evidence="1" type="ORF">UCRNP2_117</name>
</gene>
<dbReference type="AlphaFoldDB" id="R1GN25"/>
<dbReference type="eggNOG" id="ENOG502QW9M">
    <property type="taxonomic scope" value="Eukaryota"/>
</dbReference>